<proteinExistence type="predicted"/>
<evidence type="ECO:0000313" key="2">
    <source>
        <dbReference type="EMBL" id="SEH88696.1"/>
    </source>
</evidence>
<accession>A0A1H6LJF7</accession>
<evidence type="ECO:0000313" key="3">
    <source>
        <dbReference type="Proteomes" id="UP000182915"/>
    </source>
</evidence>
<reference evidence="3" key="1">
    <citation type="submission" date="2016-10" db="EMBL/GenBank/DDBJ databases">
        <authorList>
            <person name="Varghese N."/>
            <person name="Submissions S."/>
        </authorList>
    </citation>
    <scope>NUCLEOTIDE SEQUENCE [LARGE SCALE GENOMIC DNA]</scope>
    <source>
        <strain evidence="3">DSM 45405</strain>
    </source>
</reference>
<name>A0A1H6LJF7_MYCRU</name>
<dbReference type="EMBL" id="LT629971">
    <property type="protein sequence ID" value="SEH88696.1"/>
    <property type="molecule type" value="Genomic_DNA"/>
</dbReference>
<dbReference type="Proteomes" id="UP000182915">
    <property type="component" value="Chromosome I"/>
</dbReference>
<dbReference type="RefSeq" id="WP_083409721.1">
    <property type="nucleotide sequence ID" value="NZ_LT629971.1"/>
</dbReference>
<protein>
    <submittedName>
        <fullName evidence="2">Uncharacterized protein</fullName>
    </submittedName>
</protein>
<feature type="transmembrane region" description="Helical" evidence="1">
    <location>
        <begin position="33"/>
        <end position="52"/>
    </location>
</feature>
<gene>
    <name evidence="2" type="ORF">SAMN04489835_5293</name>
</gene>
<keyword evidence="1" id="KW-0812">Transmembrane</keyword>
<organism evidence="2 3">
    <name type="scientific">Mycolicibacterium rutilum</name>
    <name type="common">Mycobacterium rutilum</name>
    <dbReference type="NCBI Taxonomy" id="370526"/>
    <lineage>
        <taxon>Bacteria</taxon>
        <taxon>Bacillati</taxon>
        <taxon>Actinomycetota</taxon>
        <taxon>Actinomycetes</taxon>
        <taxon>Mycobacteriales</taxon>
        <taxon>Mycobacteriaceae</taxon>
        <taxon>Mycolicibacterium</taxon>
    </lineage>
</organism>
<feature type="transmembrane region" description="Helical" evidence="1">
    <location>
        <begin position="9"/>
        <end position="27"/>
    </location>
</feature>
<dbReference type="STRING" id="370526.SAMN04489835_5293"/>
<dbReference type="OrthoDB" id="4379311at2"/>
<keyword evidence="1" id="KW-1133">Transmembrane helix</keyword>
<evidence type="ECO:0000256" key="1">
    <source>
        <dbReference type="SAM" id="Phobius"/>
    </source>
</evidence>
<sequence length="327" mass="35402">MSRNNSNDVGKGVGGLIFFIFVLIALIPKEIWILLGVLAGGGIVVGLAAWSVSEFNKSRAAAEAREIAERKARAAAEQREREDRARREKHWRNRTLGKKNAALVESALADVETVAASEAARAGWLGDVDFSSDIAAITAGFERAHALRRVISQLAALDDPSPDDKKILAEARAAVADLDDEAAERVEMIAKCAREARLVDESLRNERKAARTAEQRAQLHAQLSAMLYGIEAAPDVAPPDSAADAVMARVQAYRDIKNQIQLNAPTSHNHDLSPGTSERLLALKAQVAPRTVRCFNCDYVQKVPATATVVPCVNCDARMKLKPQPTA</sequence>
<keyword evidence="1" id="KW-0472">Membrane</keyword>
<dbReference type="AlphaFoldDB" id="A0A1H6LJF7"/>
<keyword evidence="3" id="KW-1185">Reference proteome</keyword>